<reference evidence="2 3" key="1">
    <citation type="submission" date="2019-03" db="EMBL/GenBank/DDBJ databases">
        <title>First draft genome of Liparis tanakae, snailfish: a comprehensive survey of snailfish specific genes.</title>
        <authorList>
            <person name="Kim W."/>
            <person name="Song I."/>
            <person name="Jeong J.-H."/>
            <person name="Kim D."/>
            <person name="Kim S."/>
            <person name="Ryu S."/>
            <person name="Song J.Y."/>
            <person name="Lee S.K."/>
        </authorList>
    </citation>
    <scope>NUCLEOTIDE SEQUENCE [LARGE SCALE GENOMIC DNA]</scope>
    <source>
        <tissue evidence="2">Muscle</tissue>
    </source>
</reference>
<name>A0A4Z2F0X2_9TELE</name>
<evidence type="ECO:0000256" key="1">
    <source>
        <dbReference type="SAM" id="MobiDB-lite"/>
    </source>
</evidence>
<evidence type="ECO:0000313" key="3">
    <source>
        <dbReference type="Proteomes" id="UP000314294"/>
    </source>
</evidence>
<accession>A0A4Z2F0X2</accession>
<keyword evidence="3" id="KW-1185">Reference proteome</keyword>
<sequence>MSVPTGRPLHCSLLPKTRGSPDRIPAPEDRCDNTEGQSWFCHGNRLPRRHSDAVPSLSFSSSIVSFAQTHGDHNGHRLQKNMEISSVISC</sequence>
<proteinExistence type="predicted"/>
<dbReference type="EMBL" id="SRLO01001888">
    <property type="protein sequence ID" value="TNN34789.1"/>
    <property type="molecule type" value="Genomic_DNA"/>
</dbReference>
<dbReference type="AlphaFoldDB" id="A0A4Z2F0X2"/>
<gene>
    <name evidence="2" type="ORF">EYF80_055045</name>
</gene>
<feature type="region of interest" description="Disordered" evidence="1">
    <location>
        <begin position="1"/>
        <end position="31"/>
    </location>
</feature>
<organism evidence="2 3">
    <name type="scientific">Liparis tanakae</name>
    <name type="common">Tanaka's snailfish</name>
    <dbReference type="NCBI Taxonomy" id="230148"/>
    <lineage>
        <taxon>Eukaryota</taxon>
        <taxon>Metazoa</taxon>
        <taxon>Chordata</taxon>
        <taxon>Craniata</taxon>
        <taxon>Vertebrata</taxon>
        <taxon>Euteleostomi</taxon>
        <taxon>Actinopterygii</taxon>
        <taxon>Neopterygii</taxon>
        <taxon>Teleostei</taxon>
        <taxon>Neoteleostei</taxon>
        <taxon>Acanthomorphata</taxon>
        <taxon>Eupercaria</taxon>
        <taxon>Perciformes</taxon>
        <taxon>Cottioidei</taxon>
        <taxon>Cottales</taxon>
        <taxon>Liparidae</taxon>
        <taxon>Liparis</taxon>
    </lineage>
</organism>
<feature type="compositionally biased region" description="Basic and acidic residues" evidence="1">
    <location>
        <begin position="19"/>
        <end position="31"/>
    </location>
</feature>
<comment type="caution">
    <text evidence="2">The sequence shown here is derived from an EMBL/GenBank/DDBJ whole genome shotgun (WGS) entry which is preliminary data.</text>
</comment>
<evidence type="ECO:0000313" key="2">
    <source>
        <dbReference type="EMBL" id="TNN34789.1"/>
    </source>
</evidence>
<dbReference type="Proteomes" id="UP000314294">
    <property type="component" value="Unassembled WGS sequence"/>
</dbReference>
<protein>
    <submittedName>
        <fullName evidence="2">Uncharacterized protein</fullName>
    </submittedName>
</protein>